<evidence type="ECO:0000313" key="8">
    <source>
        <dbReference type="EMBL" id="SEB82181.1"/>
    </source>
</evidence>
<accession>A0A1H4MGH1</accession>
<keyword evidence="5 6" id="KW-0819">tRNA processing</keyword>
<dbReference type="Proteomes" id="UP000183038">
    <property type="component" value="Unassembled WGS sequence"/>
</dbReference>
<keyword evidence="1 6" id="KW-0963">Cytoplasm</keyword>
<dbReference type="GO" id="GO:0032259">
    <property type="term" value="P:methylation"/>
    <property type="evidence" value="ECO:0007669"/>
    <property type="project" value="UniProtKB-KW"/>
</dbReference>
<dbReference type="InterPro" id="IPR029063">
    <property type="entry name" value="SAM-dependent_MTases_sf"/>
</dbReference>
<dbReference type="RefSeq" id="WP_254780394.1">
    <property type="nucleotide sequence ID" value="NZ_FNTB01000001.1"/>
</dbReference>
<dbReference type="Gene3D" id="3.40.50.150">
    <property type="entry name" value="Vaccinia Virus protein VP39"/>
    <property type="match status" value="1"/>
</dbReference>
<dbReference type="EMBL" id="FNTB01000001">
    <property type="protein sequence ID" value="SEB82181.1"/>
    <property type="molecule type" value="Genomic_DNA"/>
</dbReference>
<dbReference type="InterPro" id="IPR050210">
    <property type="entry name" value="tRNA_Adenine-N(6)_MTase"/>
</dbReference>
<dbReference type="PANTHER" id="PTHR47739:SF1">
    <property type="entry name" value="TRNA1(VAL) (ADENINE(37)-N6)-METHYLTRANSFERASE"/>
    <property type="match status" value="1"/>
</dbReference>
<keyword evidence="3 6" id="KW-0808">Transferase</keyword>
<keyword evidence="4 6" id="KW-0949">S-adenosyl-L-methionine</keyword>
<name>A0A1H4MGH1_9FLAO</name>
<dbReference type="AlphaFoldDB" id="A0A1H4MGH1"/>
<feature type="domain" description="Methyltransferase small" evidence="7">
    <location>
        <begin position="39"/>
        <end position="161"/>
    </location>
</feature>
<dbReference type="SUPFAM" id="SSF53335">
    <property type="entry name" value="S-adenosyl-L-methionine-dependent methyltransferases"/>
    <property type="match status" value="1"/>
</dbReference>
<evidence type="ECO:0000259" key="7">
    <source>
        <dbReference type="Pfam" id="PF05175"/>
    </source>
</evidence>
<comment type="subcellular location">
    <subcellularLocation>
        <location evidence="6">Cytoplasm</location>
    </subcellularLocation>
</comment>
<comment type="catalytic activity">
    <reaction evidence="6">
        <text>adenosine(37) in tRNA1(Val) + S-adenosyl-L-methionine = N(6)-methyladenosine(37) in tRNA1(Val) + S-adenosyl-L-homocysteine + H(+)</text>
        <dbReference type="Rhea" id="RHEA:43160"/>
        <dbReference type="Rhea" id="RHEA-COMP:10369"/>
        <dbReference type="Rhea" id="RHEA-COMP:10370"/>
        <dbReference type="ChEBI" id="CHEBI:15378"/>
        <dbReference type="ChEBI" id="CHEBI:57856"/>
        <dbReference type="ChEBI" id="CHEBI:59789"/>
        <dbReference type="ChEBI" id="CHEBI:74411"/>
        <dbReference type="ChEBI" id="CHEBI:74449"/>
        <dbReference type="EC" id="2.1.1.223"/>
    </reaction>
</comment>
<evidence type="ECO:0000256" key="3">
    <source>
        <dbReference type="ARBA" id="ARBA00022679"/>
    </source>
</evidence>
<dbReference type="CDD" id="cd02440">
    <property type="entry name" value="AdoMet_MTases"/>
    <property type="match status" value="1"/>
</dbReference>
<evidence type="ECO:0000313" key="9">
    <source>
        <dbReference type="Proteomes" id="UP000183038"/>
    </source>
</evidence>
<dbReference type="InterPro" id="IPR022882">
    <property type="entry name" value="tRNA_adenine-N6_MeTrfase"/>
</dbReference>
<organism evidence="8 9">
    <name type="scientific">Maribacter dokdonensis</name>
    <dbReference type="NCBI Taxonomy" id="320912"/>
    <lineage>
        <taxon>Bacteria</taxon>
        <taxon>Pseudomonadati</taxon>
        <taxon>Bacteroidota</taxon>
        <taxon>Flavobacteriia</taxon>
        <taxon>Flavobacteriales</taxon>
        <taxon>Flavobacteriaceae</taxon>
        <taxon>Maribacter</taxon>
    </lineage>
</organism>
<dbReference type="GO" id="GO:0005737">
    <property type="term" value="C:cytoplasm"/>
    <property type="evidence" value="ECO:0007669"/>
    <property type="project" value="UniProtKB-SubCell"/>
</dbReference>
<reference evidence="8 9" key="1">
    <citation type="submission" date="2016-10" db="EMBL/GenBank/DDBJ databases">
        <authorList>
            <person name="de Groot N.N."/>
        </authorList>
    </citation>
    <scope>NUCLEOTIDE SEQUENCE [LARGE SCALE GENOMIC DNA]</scope>
    <source>
        <strain evidence="8 9">MAR_2009_71</strain>
    </source>
</reference>
<dbReference type="Pfam" id="PF05175">
    <property type="entry name" value="MTS"/>
    <property type="match status" value="1"/>
</dbReference>
<dbReference type="HAMAP" id="MF_01872">
    <property type="entry name" value="tRNA_methyltr_YfiC"/>
    <property type="match status" value="1"/>
</dbReference>
<keyword evidence="2 6" id="KW-0489">Methyltransferase</keyword>
<dbReference type="InterPro" id="IPR007848">
    <property type="entry name" value="Small_mtfrase_dom"/>
</dbReference>
<sequence length="237" mass="26626">MSQLFKFKQFSIEQDRCAMKIGTDGVLLGAWTPVDTSLESILDIGAGTGIIALMLAQRSNADVVDAIEIDADAYEQCVENFEGSPWGDRLYCYHAGLDEFVDEIEDQYELITCNPPFYSENVSSGNLQRDQARQNGFLPFNELIASATVLLAENGLFTTVIPYKEKDEFVAMAEEKGLYLIKSTYVKGNSTVEVKRVLLAFSKNKTPLESSELVIETERHSYTDDYIALTKEFYLKM</sequence>
<dbReference type="EC" id="2.1.1.223" evidence="6"/>
<dbReference type="GO" id="GO:0008033">
    <property type="term" value="P:tRNA processing"/>
    <property type="evidence" value="ECO:0007669"/>
    <property type="project" value="UniProtKB-UniRule"/>
</dbReference>
<dbReference type="PANTHER" id="PTHR47739">
    <property type="entry name" value="TRNA1(VAL) (ADENINE(37)-N6)-METHYLTRANSFERASE"/>
    <property type="match status" value="1"/>
</dbReference>
<evidence type="ECO:0000256" key="2">
    <source>
        <dbReference type="ARBA" id="ARBA00022603"/>
    </source>
</evidence>
<evidence type="ECO:0000256" key="6">
    <source>
        <dbReference type="HAMAP-Rule" id="MF_01872"/>
    </source>
</evidence>
<dbReference type="GO" id="GO:0016430">
    <property type="term" value="F:tRNA (adenine-N6)-methyltransferase activity"/>
    <property type="evidence" value="ECO:0007669"/>
    <property type="project" value="UniProtKB-UniRule"/>
</dbReference>
<evidence type="ECO:0000256" key="4">
    <source>
        <dbReference type="ARBA" id="ARBA00022691"/>
    </source>
</evidence>
<evidence type="ECO:0000256" key="5">
    <source>
        <dbReference type="ARBA" id="ARBA00022694"/>
    </source>
</evidence>
<evidence type="ECO:0000256" key="1">
    <source>
        <dbReference type="ARBA" id="ARBA00022490"/>
    </source>
</evidence>
<comment type="function">
    <text evidence="6">Specifically methylates the adenine in position 37 of tRNA(1)(Val) (anticodon cmo5UAC).</text>
</comment>
<proteinExistence type="inferred from homology"/>
<gene>
    <name evidence="8" type="ORF">SAMN05192540_1635</name>
</gene>
<comment type="similarity">
    <text evidence="6">Belongs to the methyltransferase superfamily. tRNA (adenine-N(6)-)-methyltransferase family.</text>
</comment>
<protein>
    <recommendedName>
        <fullName evidence="6">tRNA1(Val) (adenine(37)-N6)-methyltransferase</fullName>
        <ecNumber evidence="6">2.1.1.223</ecNumber>
    </recommendedName>
    <alternativeName>
        <fullName evidence="6">tRNA m6A37 methyltransferase</fullName>
    </alternativeName>
</protein>